<evidence type="ECO:0000259" key="5">
    <source>
        <dbReference type="PROSITE" id="PS50931"/>
    </source>
</evidence>
<organism evidence="6 7">
    <name type="scientific">Undibacterium rugosum</name>
    <dbReference type="NCBI Taxonomy" id="2762291"/>
    <lineage>
        <taxon>Bacteria</taxon>
        <taxon>Pseudomonadati</taxon>
        <taxon>Pseudomonadota</taxon>
        <taxon>Betaproteobacteria</taxon>
        <taxon>Burkholderiales</taxon>
        <taxon>Oxalobacteraceae</taxon>
        <taxon>Undibacterium</taxon>
    </lineage>
</organism>
<sequence>MQLNLIDLRLIIAIADSGSLSRAAAEFPLALSAASNRLRQFEERHALILFKRDSAGMSATPAGKIVLEQARRILAETEQLQRTLQDLSGQRRIKLRLAATTVANNTYLPAALGPFLADYPEIDLQLEEKSSRQILAAVQDKEADIGVLDGNLVPETLYSVPFRHFRLVLLVSTQHPLASRQHCLLRDALAYYFIGLPKERAIQGFIEGIAMQHGRPLKIRVRAPSFYAQAQLVAQEAGIAMLPEITAQRHAKELDAKLIYLDDPWASRELRLCVYSLGNLSPQAAQLFHYLSQSGNEEHSPA</sequence>
<dbReference type="GO" id="GO:0003677">
    <property type="term" value="F:DNA binding"/>
    <property type="evidence" value="ECO:0007669"/>
    <property type="project" value="UniProtKB-KW"/>
</dbReference>
<dbReference type="Pfam" id="PF00126">
    <property type="entry name" value="HTH_1"/>
    <property type="match status" value="1"/>
</dbReference>
<evidence type="ECO:0000256" key="2">
    <source>
        <dbReference type="ARBA" id="ARBA00023015"/>
    </source>
</evidence>
<feature type="domain" description="HTH lysR-type" evidence="5">
    <location>
        <begin position="3"/>
        <end position="60"/>
    </location>
</feature>
<keyword evidence="4" id="KW-0804">Transcription</keyword>
<evidence type="ECO:0000256" key="3">
    <source>
        <dbReference type="ARBA" id="ARBA00023125"/>
    </source>
</evidence>
<dbReference type="Gene3D" id="1.10.10.10">
    <property type="entry name" value="Winged helix-like DNA-binding domain superfamily/Winged helix DNA-binding domain"/>
    <property type="match status" value="1"/>
</dbReference>
<protein>
    <submittedName>
        <fullName evidence="6">LysR family transcriptional regulator</fullName>
    </submittedName>
</protein>
<dbReference type="SUPFAM" id="SSF46785">
    <property type="entry name" value="Winged helix' DNA-binding domain"/>
    <property type="match status" value="1"/>
</dbReference>
<dbReference type="PANTHER" id="PTHR30419:SF2">
    <property type="entry name" value="LYSR FAMILY TRANSCRIPTIONAL REGULATOR"/>
    <property type="match status" value="1"/>
</dbReference>
<evidence type="ECO:0000313" key="6">
    <source>
        <dbReference type="EMBL" id="MBC3934593.1"/>
    </source>
</evidence>
<dbReference type="PROSITE" id="PS50931">
    <property type="entry name" value="HTH_LYSR"/>
    <property type="match status" value="1"/>
</dbReference>
<dbReference type="Proteomes" id="UP000612361">
    <property type="component" value="Unassembled WGS sequence"/>
</dbReference>
<dbReference type="EMBL" id="JACOGG010000003">
    <property type="protein sequence ID" value="MBC3934593.1"/>
    <property type="molecule type" value="Genomic_DNA"/>
</dbReference>
<dbReference type="AlphaFoldDB" id="A0A923KYN5"/>
<keyword evidence="2" id="KW-0805">Transcription regulation</keyword>
<dbReference type="Gene3D" id="3.40.190.290">
    <property type="match status" value="1"/>
</dbReference>
<dbReference type="InterPro" id="IPR036390">
    <property type="entry name" value="WH_DNA-bd_sf"/>
</dbReference>
<evidence type="ECO:0000256" key="1">
    <source>
        <dbReference type="ARBA" id="ARBA00009437"/>
    </source>
</evidence>
<proteinExistence type="inferred from homology"/>
<keyword evidence="7" id="KW-1185">Reference proteome</keyword>
<dbReference type="RefSeq" id="WP_186880201.1">
    <property type="nucleotide sequence ID" value="NZ_JACOGG010000003.1"/>
</dbReference>
<comment type="similarity">
    <text evidence="1">Belongs to the LysR transcriptional regulatory family.</text>
</comment>
<dbReference type="GO" id="GO:0003700">
    <property type="term" value="F:DNA-binding transcription factor activity"/>
    <property type="evidence" value="ECO:0007669"/>
    <property type="project" value="InterPro"/>
</dbReference>
<dbReference type="SUPFAM" id="SSF53850">
    <property type="entry name" value="Periplasmic binding protein-like II"/>
    <property type="match status" value="1"/>
</dbReference>
<reference evidence="6" key="1">
    <citation type="submission" date="2020-08" db="EMBL/GenBank/DDBJ databases">
        <title>Novel species isolated from subtropical streams in China.</title>
        <authorList>
            <person name="Lu H."/>
        </authorList>
    </citation>
    <scope>NUCLEOTIDE SEQUENCE</scope>
    <source>
        <strain evidence="6">CY7W</strain>
    </source>
</reference>
<dbReference type="GO" id="GO:0005829">
    <property type="term" value="C:cytosol"/>
    <property type="evidence" value="ECO:0007669"/>
    <property type="project" value="TreeGrafter"/>
</dbReference>
<dbReference type="InterPro" id="IPR000847">
    <property type="entry name" value="LysR_HTH_N"/>
</dbReference>
<dbReference type="Pfam" id="PF03466">
    <property type="entry name" value="LysR_substrate"/>
    <property type="match status" value="1"/>
</dbReference>
<dbReference type="InterPro" id="IPR005119">
    <property type="entry name" value="LysR_subst-bd"/>
</dbReference>
<dbReference type="InterPro" id="IPR050950">
    <property type="entry name" value="HTH-type_LysR_regulators"/>
</dbReference>
<keyword evidence="3" id="KW-0238">DNA-binding</keyword>
<gene>
    <name evidence="6" type="ORF">H8K47_04410</name>
</gene>
<evidence type="ECO:0000256" key="4">
    <source>
        <dbReference type="ARBA" id="ARBA00023163"/>
    </source>
</evidence>
<dbReference type="PANTHER" id="PTHR30419">
    <property type="entry name" value="HTH-TYPE TRANSCRIPTIONAL REGULATOR YBHD"/>
    <property type="match status" value="1"/>
</dbReference>
<comment type="caution">
    <text evidence="6">The sequence shown here is derived from an EMBL/GenBank/DDBJ whole genome shotgun (WGS) entry which is preliminary data.</text>
</comment>
<accession>A0A923KYN5</accession>
<dbReference type="InterPro" id="IPR036388">
    <property type="entry name" value="WH-like_DNA-bd_sf"/>
</dbReference>
<name>A0A923KYN5_9BURK</name>
<evidence type="ECO:0000313" key="7">
    <source>
        <dbReference type="Proteomes" id="UP000612361"/>
    </source>
</evidence>